<comment type="caution">
    <text evidence="6">The sequence shown here is derived from an EMBL/GenBank/DDBJ whole genome shotgun (WGS) entry which is preliminary data.</text>
</comment>
<keyword evidence="5" id="KW-0472">Membrane</keyword>
<evidence type="ECO:0008006" key="8">
    <source>
        <dbReference type="Google" id="ProtNLM"/>
    </source>
</evidence>
<evidence type="ECO:0000256" key="2">
    <source>
        <dbReference type="ARBA" id="ARBA00023043"/>
    </source>
</evidence>
<feature type="transmembrane region" description="Helical" evidence="5">
    <location>
        <begin position="501"/>
        <end position="522"/>
    </location>
</feature>
<evidence type="ECO:0000256" key="3">
    <source>
        <dbReference type="PROSITE-ProRule" id="PRU00023"/>
    </source>
</evidence>
<feature type="transmembrane region" description="Helical" evidence="5">
    <location>
        <begin position="593"/>
        <end position="613"/>
    </location>
</feature>
<dbReference type="PROSITE" id="PS50088">
    <property type="entry name" value="ANK_REPEAT"/>
    <property type="match status" value="1"/>
</dbReference>
<name>A0ABR0GX81_9PEZI</name>
<evidence type="ECO:0000313" key="7">
    <source>
        <dbReference type="Proteomes" id="UP001323405"/>
    </source>
</evidence>
<dbReference type="PANTHER" id="PTHR24166:SF48">
    <property type="entry name" value="PROTEIN VAPYRIN"/>
    <property type="match status" value="1"/>
</dbReference>
<feature type="repeat" description="ANK" evidence="3">
    <location>
        <begin position="244"/>
        <end position="276"/>
    </location>
</feature>
<feature type="compositionally biased region" description="Polar residues" evidence="4">
    <location>
        <begin position="20"/>
        <end position="39"/>
    </location>
</feature>
<keyword evidence="5" id="KW-1133">Transmembrane helix</keyword>
<keyword evidence="5" id="KW-0812">Transmembrane</keyword>
<dbReference type="Pfam" id="PF00023">
    <property type="entry name" value="Ank"/>
    <property type="match status" value="1"/>
</dbReference>
<keyword evidence="7" id="KW-1185">Reference proteome</keyword>
<evidence type="ECO:0000256" key="4">
    <source>
        <dbReference type="SAM" id="MobiDB-lite"/>
    </source>
</evidence>
<dbReference type="InterPro" id="IPR002110">
    <property type="entry name" value="Ankyrin_rpt"/>
</dbReference>
<dbReference type="InterPro" id="IPR036770">
    <property type="entry name" value="Ankyrin_rpt-contain_sf"/>
</dbReference>
<dbReference type="RefSeq" id="XP_062749347.1">
    <property type="nucleotide sequence ID" value="XM_062886274.1"/>
</dbReference>
<evidence type="ECO:0000256" key="1">
    <source>
        <dbReference type="ARBA" id="ARBA00022737"/>
    </source>
</evidence>
<dbReference type="Gene3D" id="1.25.40.20">
    <property type="entry name" value="Ankyrin repeat-containing domain"/>
    <property type="match status" value="1"/>
</dbReference>
<evidence type="ECO:0000256" key="5">
    <source>
        <dbReference type="SAM" id="Phobius"/>
    </source>
</evidence>
<dbReference type="InterPro" id="IPR050889">
    <property type="entry name" value="Dendritic_Spine_Reg/Scaffold"/>
</dbReference>
<organism evidence="6 7">
    <name type="scientific">Podospora pseudocomata</name>
    <dbReference type="NCBI Taxonomy" id="2093779"/>
    <lineage>
        <taxon>Eukaryota</taxon>
        <taxon>Fungi</taxon>
        <taxon>Dikarya</taxon>
        <taxon>Ascomycota</taxon>
        <taxon>Pezizomycotina</taxon>
        <taxon>Sordariomycetes</taxon>
        <taxon>Sordariomycetidae</taxon>
        <taxon>Sordariales</taxon>
        <taxon>Podosporaceae</taxon>
        <taxon>Podospora</taxon>
    </lineage>
</organism>
<dbReference type="Pfam" id="PF12796">
    <property type="entry name" value="Ank_2"/>
    <property type="match status" value="1"/>
</dbReference>
<proteinExistence type="predicted"/>
<dbReference type="PANTHER" id="PTHR24166">
    <property type="entry name" value="ROLLING PEBBLES, ISOFORM B"/>
    <property type="match status" value="1"/>
</dbReference>
<protein>
    <recommendedName>
        <fullName evidence="8">Ankyrin</fullName>
    </recommendedName>
</protein>
<feature type="region of interest" description="Disordered" evidence="4">
    <location>
        <begin position="1"/>
        <end position="67"/>
    </location>
</feature>
<dbReference type="Proteomes" id="UP001323405">
    <property type="component" value="Unassembled WGS sequence"/>
</dbReference>
<feature type="transmembrane region" description="Helical" evidence="5">
    <location>
        <begin position="562"/>
        <end position="587"/>
    </location>
</feature>
<dbReference type="GeneID" id="87906181"/>
<evidence type="ECO:0000313" key="6">
    <source>
        <dbReference type="EMBL" id="KAK4660377.1"/>
    </source>
</evidence>
<dbReference type="SMART" id="SM00248">
    <property type="entry name" value="ANK"/>
    <property type="match status" value="4"/>
</dbReference>
<gene>
    <name evidence="6" type="ORF">QC762_118410</name>
</gene>
<reference evidence="6 7" key="1">
    <citation type="journal article" date="2023" name="bioRxiv">
        <title>High-quality genome assemblies of four members of thePodospora anserinaspecies complex.</title>
        <authorList>
            <person name="Ament-Velasquez S.L."/>
            <person name="Vogan A.A."/>
            <person name="Wallerman O."/>
            <person name="Hartmann F."/>
            <person name="Gautier V."/>
            <person name="Silar P."/>
            <person name="Giraud T."/>
            <person name="Johannesson H."/>
        </authorList>
    </citation>
    <scope>NUCLEOTIDE SEQUENCE [LARGE SCALE GENOMIC DNA]</scope>
    <source>
        <strain evidence="6 7">CBS 415.72m</strain>
    </source>
</reference>
<keyword evidence="1" id="KW-0677">Repeat</keyword>
<accession>A0ABR0GX81</accession>
<dbReference type="EMBL" id="JAFFHA010000001">
    <property type="protein sequence ID" value="KAK4660377.1"/>
    <property type="molecule type" value="Genomic_DNA"/>
</dbReference>
<sequence>MSMMSDKPNPAELLSAAAVESQSTTQPATDFPHESQTIKPTEAGKEPPTEPSAVPSAAPSTEPPAYTDNPYITNGNTNTQAPTGEIDFPILDPGTARLRIENQHLYAMDLEHQNLHALLDRLVVDPGFSPDAPLPTYTPLDSAFIPSFLTHLPSLSTLLSLPLTTYPSPPYPYYSSRDRRTIHPSRTSSPLAALEDEDLRRRYHTLQQQIISTFFHAIARGKNTELVTQFVKSGFISPDCPNALGATPLMAAIEAGNGQMVCHLISLGAQVNGYGKLPSGSLRCEGKHGDLMLERTPLMVAAKNGNLALVKLLVEDFGADDGMIAPDGQLALRLAAEGGHREVVEYLPTRRGGAWRRWKTHHSVAVERVRKAGRKIARFVWFFVWDLPRFLAWSVPKHTIIRPAVKTVKYCWENKGRFGGWAKRQVKEFPGRVKRAGKGVWEGVKKLPRGVWEVMKEIPGVMKSLGKFIWKIVKKIPEVMKNLRIWIWTTMKRMGVAVGNVFLRVVSVLHTAVAAVLGYFRSISLKDVWNGIKAVFRAVFVGLPEAICKAVVGLGKCVGISIVALFGLTGQVLVLLFEALCWVAAYIPNQLGNIVSAIWASISKGYYEIMVWINPKH</sequence>
<dbReference type="PROSITE" id="PS50297">
    <property type="entry name" value="ANK_REP_REGION"/>
    <property type="match status" value="1"/>
</dbReference>
<dbReference type="SUPFAM" id="SSF48403">
    <property type="entry name" value="Ankyrin repeat"/>
    <property type="match status" value="1"/>
</dbReference>
<keyword evidence="2 3" id="KW-0040">ANK repeat</keyword>